<dbReference type="PANTHER" id="PTHR37812">
    <property type="entry name" value="MU-LIKE PROPHAGE FLUMU PROTEIN C"/>
    <property type="match status" value="1"/>
</dbReference>
<evidence type="ECO:0000313" key="1">
    <source>
        <dbReference type="EMBL" id="BEH92023.1"/>
    </source>
</evidence>
<dbReference type="PANTHER" id="PTHR37812:SF1">
    <property type="entry name" value="MU-LIKE PROPHAGE FLUMU PROTEIN C"/>
    <property type="match status" value="1"/>
</dbReference>
<evidence type="ECO:0000313" key="2">
    <source>
        <dbReference type="Proteomes" id="UP001432099"/>
    </source>
</evidence>
<keyword evidence="2" id="KW-1185">Reference proteome</keyword>
<reference evidence="1" key="1">
    <citation type="journal article" date="2024" name="Int. J. Syst. Evol. Microbiol.">
        <title>Turicibacter faecis sp. nov., isolated from faeces of heart failure mouse model.</title>
        <authorList>
            <person name="Imamura Y."/>
            <person name="Motooka D."/>
            <person name="Nakajima Y."/>
            <person name="Ito S."/>
            <person name="Kitakaze M."/>
            <person name="Iida T."/>
            <person name="Nakamura S."/>
        </authorList>
    </citation>
    <scope>NUCLEOTIDE SEQUENCE</scope>
    <source>
        <strain evidence="1">TC023</strain>
    </source>
</reference>
<dbReference type="EMBL" id="AP028127">
    <property type="protein sequence ID" value="BEH92023.1"/>
    <property type="molecule type" value="Genomic_DNA"/>
</dbReference>
<dbReference type="Gene3D" id="1.10.10.60">
    <property type="entry name" value="Homeodomain-like"/>
    <property type="match status" value="1"/>
</dbReference>
<dbReference type="RefSeq" id="WP_161831500.1">
    <property type="nucleotide sequence ID" value="NZ_AP028127.1"/>
</dbReference>
<dbReference type="InterPro" id="IPR052411">
    <property type="entry name" value="c-mor_Regulatory_Protein"/>
</dbReference>
<dbReference type="Proteomes" id="UP001432099">
    <property type="component" value="Chromosome"/>
</dbReference>
<name>A0ABM8IQA9_9FIRM</name>
<dbReference type="NCBIfam" id="NF040785">
    <property type="entry name" value="CD3324_fam"/>
    <property type="match status" value="1"/>
</dbReference>
<evidence type="ECO:0008006" key="3">
    <source>
        <dbReference type="Google" id="ProtNLM"/>
    </source>
</evidence>
<sequence length="100" mass="11631">MKYTNAKSILPEELLTLIQDYIDGEYLYIPRKQENQKSWGEKNGAKKGLLERNRDIYEHYLAGIPISELAHLHFLSEKSIRRIIAQQKKGPIVDTESKMS</sequence>
<dbReference type="InterPro" id="IPR049739">
    <property type="entry name" value="YraL-like"/>
</dbReference>
<gene>
    <name evidence="1" type="ORF">T23_21250</name>
</gene>
<protein>
    <recommendedName>
        <fullName evidence="3">Mor transcription activator family protein</fullName>
    </recommendedName>
</protein>
<proteinExistence type="predicted"/>
<dbReference type="SUPFAM" id="SSF46689">
    <property type="entry name" value="Homeodomain-like"/>
    <property type="match status" value="1"/>
</dbReference>
<organism evidence="1 2">
    <name type="scientific">Turicibacter faecis</name>
    <dbReference type="NCBI Taxonomy" id="2963365"/>
    <lineage>
        <taxon>Bacteria</taxon>
        <taxon>Bacillati</taxon>
        <taxon>Bacillota</taxon>
        <taxon>Erysipelotrichia</taxon>
        <taxon>Erysipelotrichales</taxon>
        <taxon>Turicibacteraceae</taxon>
        <taxon>Turicibacter</taxon>
    </lineage>
</organism>
<dbReference type="InterPro" id="IPR009057">
    <property type="entry name" value="Homeodomain-like_sf"/>
</dbReference>
<accession>A0ABM8IQA9</accession>